<reference evidence="7" key="1">
    <citation type="submission" date="2013-09" db="EMBL/GenBank/DDBJ databases">
        <title>Corchorus olitorius genome sequencing.</title>
        <authorList>
            <person name="Alam M."/>
            <person name="Haque M.S."/>
            <person name="Islam M.S."/>
            <person name="Emdad E.M."/>
            <person name="Islam M.M."/>
            <person name="Ahmed B."/>
            <person name="Halim A."/>
            <person name="Hossen Q.M.M."/>
            <person name="Hossain M.Z."/>
            <person name="Ahmed R."/>
            <person name="Khan M.M."/>
            <person name="Islam R."/>
            <person name="Rashid M.M."/>
            <person name="Khan S.A."/>
            <person name="Rahman M.S."/>
            <person name="Alam M."/>
            <person name="Yahiya A.S."/>
            <person name="Khan M.S."/>
            <person name="Azam M.S."/>
            <person name="Haque T."/>
            <person name="Lashkar M.Z.H."/>
            <person name="Akhand A.I."/>
            <person name="Morshed G."/>
            <person name="Roy S."/>
            <person name="Uddin K.S."/>
            <person name="Rabeya T."/>
            <person name="Hossain A.S."/>
            <person name="Chowdhury A."/>
            <person name="Snigdha A.R."/>
            <person name="Mortoza M.S."/>
            <person name="Matin S.A."/>
            <person name="Hoque S.M.E."/>
            <person name="Islam M.K."/>
            <person name="Roy D.K."/>
            <person name="Haider R."/>
            <person name="Moosa M.M."/>
            <person name="Elias S.M."/>
            <person name="Hasan A.M."/>
            <person name="Jahan S."/>
            <person name="Shafiuddin M."/>
            <person name="Mahmood N."/>
            <person name="Shommy N.S."/>
        </authorList>
    </citation>
    <scope>NUCLEOTIDE SEQUENCE [LARGE SCALE GENOMIC DNA]</scope>
    <source>
        <strain evidence="7">cv. O-4</strain>
    </source>
</reference>
<keyword evidence="2" id="KW-0863">Zinc-finger</keyword>
<protein>
    <submittedName>
        <fullName evidence="6">Zinc finger, BED-type</fullName>
    </submittedName>
</protein>
<evidence type="ECO:0000256" key="1">
    <source>
        <dbReference type="ARBA" id="ARBA00022723"/>
    </source>
</evidence>
<evidence type="ECO:0000259" key="5">
    <source>
        <dbReference type="Pfam" id="PF02892"/>
    </source>
</evidence>
<feature type="region of interest" description="Disordered" evidence="4">
    <location>
        <begin position="1"/>
        <end position="42"/>
    </location>
</feature>
<evidence type="ECO:0000313" key="6">
    <source>
        <dbReference type="EMBL" id="OMO50190.1"/>
    </source>
</evidence>
<keyword evidence="1" id="KW-0479">Metal-binding</keyword>
<gene>
    <name evidence="6" type="ORF">COLO4_38197</name>
</gene>
<evidence type="ECO:0000256" key="4">
    <source>
        <dbReference type="SAM" id="MobiDB-lite"/>
    </source>
</evidence>
<keyword evidence="3" id="KW-0862">Zinc</keyword>
<feature type="compositionally biased region" description="Gly residues" evidence="4">
    <location>
        <begin position="19"/>
        <end position="31"/>
    </location>
</feature>
<dbReference type="InterPro" id="IPR003656">
    <property type="entry name" value="Znf_BED"/>
</dbReference>
<accession>A0A1R3FWT3</accession>
<dbReference type="GO" id="GO:0003677">
    <property type="term" value="F:DNA binding"/>
    <property type="evidence" value="ECO:0007669"/>
    <property type="project" value="InterPro"/>
</dbReference>
<evidence type="ECO:0000256" key="2">
    <source>
        <dbReference type="ARBA" id="ARBA00022771"/>
    </source>
</evidence>
<comment type="caution">
    <text evidence="6">The sequence shown here is derived from an EMBL/GenBank/DDBJ whole genome shotgun (WGS) entry which is preliminary data.</text>
</comment>
<proteinExistence type="predicted"/>
<evidence type="ECO:0000313" key="7">
    <source>
        <dbReference type="Proteomes" id="UP000187203"/>
    </source>
</evidence>
<dbReference type="GO" id="GO:0008270">
    <property type="term" value="F:zinc ion binding"/>
    <property type="evidence" value="ECO:0007669"/>
    <property type="project" value="UniProtKB-KW"/>
</dbReference>
<organism evidence="6 7">
    <name type="scientific">Corchorus olitorius</name>
    <dbReference type="NCBI Taxonomy" id="93759"/>
    <lineage>
        <taxon>Eukaryota</taxon>
        <taxon>Viridiplantae</taxon>
        <taxon>Streptophyta</taxon>
        <taxon>Embryophyta</taxon>
        <taxon>Tracheophyta</taxon>
        <taxon>Spermatophyta</taxon>
        <taxon>Magnoliopsida</taxon>
        <taxon>eudicotyledons</taxon>
        <taxon>Gunneridae</taxon>
        <taxon>Pentapetalae</taxon>
        <taxon>rosids</taxon>
        <taxon>malvids</taxon>
        <taxon>Malvales</taxon>
        <taxon>Malvaceae</taxon>
        <taxon>Grewioideae</taxon>
        <taxon>Apeibeae</taxon>
        <taxon>Corchorus</taxon>
    </lineage>
</organism>
<name>A0A1R3FWT3_9ROSI</name>
<dbReference type="AlphaFoldDB" id="A0A1R3FWT3"/>
<feature type="domain" description="BED-type" evidence="5">
    <location>
        <begin position="85"/>
        <end position="115"/>
    </location>
</feature>
<dbReference type="EMBL" id="AWUE01024650">
    <property type="protein sequence ID" value="OMO50190.1"/>
    <property type="molecule type" value="Genomic_DNA"/>
</dbReference>
<evidence type="ECO:0000256" key="3">
    <source>
        <dbReference type="ARBA" id="ARBA00022833"/>
    </source>
</evidence>
<sequence length="212" mass="22896">MDSTASSGPFPHEIESTCGGTGTGTDTGTGTGSAEPSLPFPSTPAAQTHVHAVHTPTTQAGITGNVSNIPHSIPKPGNRSGTTTSNVWEHFSKLLFTNRDDQKASCNYCEEVYEAEKAAELCSIVKKTLTTLFEHYSLASGIPNEEPSVGSQSNVVVEENADSRDMAGYLRAKYKRKRDCKMEETTNTLSLCFIVVELMYTDVFCHGLLYCC</sequence>
<dbReference type="Pfam" id="PF02892">
    <property type="entry name" value="zf-BED"/>
    <property type="match status" value="1"/>
</dbReference>
<dbReference type="Proteomes" id="UP000187203">
    <property type="component" value="Unassembled WGS sequence"/>
</dbReference>
<keyword evidence="7" id="KW-1185">Reference proteome</keyword>